<gene>
    <name evidence="2" type="ORF">BZG01_17465</name>
</gene>
<comment type="caution">
    <text evidence="2">The sequence shown here is derived from an EMBL/GenBank/DDBJ whole genome shotgun (WGS) entry which is preliminary data.</text>
</comment>
<accession>A0A2N3HWJ5</accession>
<dbReference type="RefSeq" id="WP_101311141.1">
    <property type="nucleotide sequence ID" value="NZ_MVDE01000035.1"/>
</dbReference>
<dbReference type="SUPFAM" id="SSF52540">
    <property type="entry name" value="P-loop containing nucleoside triphosphate hydrolases"/>
    <property type="match status" value="1"/>
</dbReference>
<proteinExistence type="predicted"/>
<evidence type="ECO:0000259" key="1">
    <source>
        <dbReference type="SMART" id="SM00481"/>
    </source>
</evidence>
<dbReference type="SMART" id="SM00481">
    <property type="entry name" value="POLIIIAc"/>
    <property type="match status" value="1"/>
</dbReference>
<dbReference type="GO" id="GO:0005524">
    <property type="term" value="F:ATP binding"/>
    <property type="evidence" value="ECO:0007669"/>
    <property type="project" value="InterPro"/>
</dbReference>
<dbReference type="InterPro" id="IPR027417">
    <property type="entry name" value="P-loop_NTPase"/>
</dbReference>
<dbReference type="InterPro" id="IPR054787">
    <property type="entry name" value="TrlF_ATPase"/>
</dbReference>
<protein>
    <recommendedName>
        <fullName evidence="1">Polymerase/histidinol phosphatase N-terminal domain-containing protein</fullName>
    </recommendedName>
</protein>
<dbReference type="Proteomes" id="UP000233618">
    <property type="component" value="Unassembled WGS sequence"/>
</dbReference>
<keyword evidence="3" id="KW-1185">Reference proteome</keyword>
<dbReference type="GO" id="GO:0016887">
    <property type="term" value="F:ATP hydrolysis activity"/>
    <property type="evidence" value="ECO:0007669"/>
    <property type="project" value="InterPro"/>
</dbReference>
<sequence length="963" mass="110304">MISENNIKGAEWRKWDLHFHTQSSYDYKDKSISDQTIIDTLIQNNIEVVAITDHHIIDTVRIRNLQKLGKGKVTVLPGIEFRAELGGSESIHFIGIFSEKSNIEDIWIKLQSGCGITASDIVNKGGDKNIHCDLKDTSKLIHQLGGFVTVHAGDKTNTIENITNSVSFKMALKTDLVINHIDILELGKEEDQNDYNKKVFPAIKSVLPMIICSDNHKVTSYELKANCWIKAEPTFDGLRQILNEPKGRVYIGENPCVFERVHTNRTKYVRELKITSVDGYDERYGKWFDNITIPMNHELVAIIGNKGSGKSAIADMIALCSDYNNQDDFSFLKKSKFRDGKHANNFNATLTWESDKVTEKNLADTNVIGSIEEVKYLPQGQFERLTNEISNTKEFQNEIEKVVFAHLEESDRYGKLNFKELIDSKQQSVEKEIDYLISELSQINHNIISLEEKENPTFKKELKNKKQKKEDELKALVKPPVITDPNIDAEKKKANEAQVAKIDQLKIDIESIETQKTSNELLKSSLLLNLQFLKDTKRDIELKGSEIQSYVDSKKEELTNLGIDILEVIKFKTDFTKIDSTISVKENELSLIKTKLGEQESNTTTKSIPVLLQEKKQLLKEEQAKLGSEQSKYQQYLLDKKTWITKQNEIKGTSTIPNTIEFFASSIKYIENDLQKDLKDKYEQRINKTKEIFIKKYEVVNIYKAVKEKLDTVIDKNRTLLDKYPININASMVLKSDFVKKFMTFINKQKAGTFKGIIDGEYQLNNIISETDFDNADSILTFLTEIINALKEDKRETQGGYRFIGEQVSEIKDFYSYLFSLKFLDYNYQLKQGDKNLEQLSPGERGALLLIFYLLLDKNDIPLIIDQPEDNLDNYSVANILVPFIKEAKKKRQIIMVTHNPNLAVVADAEQIIYVDLAKENGHEFTVTSGSIENYKVNNCIVKVLEGAMPAFNKRKQKYYGNS</sequence>
<evidence type="ECO:0000313" key="2">
    <source>
        <dbReference type="EMBL" id="PKQ62422.1"/>
    </source>
</evidence>
<name>A0A2N3HWJ5_9BACT</name>
<dbReference type="Gene3D" id="3.20.20.140">
    <property type="entry name" value="Metal-dependent hydrolases"/>
    <property type="match status" value="1"/>
</dbReference>
<dbReference type="EMBL" id="MVDE01000035">
    <property type="protein sequence ID" value="PKQ62422.1"/>
    <property type="molecule type" value="Genomic_DNA"/>
</dbReference>
<reference evidence="2 3" key="1">
    <citation type="journal article" date="2017" name="Front. Microbiol.">
        <title>Labilibaculum manganireducens gen. nov., sp. nov. and Labilibaculum filiforme sp. nov., Novel Bacteroidetes Isolated from Subsurface Sediments of the Baltic Sea.</title>
        <authorList>
            <person name="Vandieken V."/>
            <person name="Marshall I.P."/>
            <person name="Niemann H."/>
            <person name="Engelen B."/>
            <person name="Cypionka H."/>
        </authorList>
    </citation>
    <scope>NUCLEOTIDE SEQUENCE [LARGE SCALE GENOMIC DNA]</scope>
    <source>
        <strain evidence="2 3">59.10-2M</strain>
    </source>
</reference>
<organism evidence="2 3">
    <name type="scientific">Labilibaculum manganireducens</name>
    <dbReference type="NCBI Taxonomy" id="1940525"/>
    <lineage>
        <taxon>Bacteria</taxon>
        <taxon>Pseudomonadati</taxon>
        <taxon>Bacteroidota</taxon>
        <taxon>Bacteroidia</taxon>
        <taxon>Marinilabiliales</taxon>
        <taxon>Marinifilaceae</taxon>
        <taxon>Labilibaculum</taxon>
    </lineage>
</organism>
<evidence type="ECO:0000313" key="3">
    <source>
        <dbReference type="Proteomes" id="UP000233618"/>
    </source>
</evidence>
<feature type="domain" description="Polymerase/histidinol phosphatase N-terminal" evidence="1">
    <location>
        <begin position="15"/>
        <end position="85"/>
    </location>
</feature>
<dbReference type="InterPro" id="IPR016195">
    <property type="entry name" value="Pol/histidinol_Pase-like"/>
</dbReference>
<dbReference type="SUPFAM" id="SSF89550">
    <property type="entry name" value="PHP domain-like"/>
    <property type="match status" value="1"/>
</dbReference>
<dbReference type="Gene3D" id="3.40.50.300">
    <property type="entry name" value="P-loop containing nucleotide triphosphate hydrolases"/>
    <property type="match status" value="2"/>
</dbReference>
<dbReference type="AlphaFoldDB" id="A0A2N3HWJ5"/>
<dbReference type="NCBIfam" id="NF045780">
    <property type="entry name" value="TrlF_fam_ATP"/>
    <property type="match status" value="1"/>
</dbReference>
<dbReference type="InterPro" id="IPR003141">
    <property type="entry name" value="Pol/His_phosphatase_N"/>
</dbReference>